<dbReference type="InterPro" id="IPR011342">
    <property type="entry name" value="Shikimate_DH"/>
</dbReference>
<dbReference type="Proteomes" id="UP000032076">
    <property type="component" value="Unassembled WGS sequence"/>
</dbReference>
<keyword evidence="3 7" id="KW-0028">Amino-acid biosynthesis</keyword>
<comment type="caution">
    <text evidence="9">The sequence shown here is derived from an EMBL/GenBank/DDBJ whole genome shotgun (WGS) entry which is preliminary data.</text>
</comment>
<keyword evidence="5 7" id="KW-0560">Oxidoreductase</keyword>
<evidence type="ECO:0000313" key="10">
    <source>
        <dbReference type="Proteomes" id="UP000032076"/>
    </source>
</evidence>
<feature type="binding site" evidence="7">
    <location>
        <position position="211"/>
    </location>
    <ligand>
        <name>shikimate</name>
        <dbReference type="ChEBI" id="CHEBI:36208"/>
    </ligand>
</feature>
<dbReference type="GO" id="GO:0009423">
    <property type="term" value="P:chorismate biosynthetic process"/>
    <property type="evidence" value="ECO:0007669"/>
    <property type="project" value="UniProtKB-UniRule"/>
</dbReference>
<dbReference type="GO" id="GO:0009073">
    <property type="term" value="P:aromatic amino acid family biosynthetic process"/>
    <property type="evidence" value="ECO:0007669"/>
    <property type="project" value="UniProtKB-KW"/>
</dbReference>
<feature type="binding site" evidence="7">
    <location>
        <position position="101"/>
    </location>
    <ligand>
        <name>shikimate</name>
        <dbReference type="ChEBI" id="CHEBI:36208"/>
    </ligand>
</feature>
<dbReference type="Gene3D" id="3.40.50.10860">
    <property type="entry name" value="Leucine Dehydrogenase, chain A, domain 1"/>
    <property type="match status" value="1"/>
</dbReference>
<keyword evidence="6 7" id="KW-0057">Aromatic amino acid biosynthesis</keyword>
<comment type="pathway">
    <text evidence="1 7">Metabolic intermediate biosynthesis; chorismate biosynthesis; chorismate from D-erythrose 4-phosphate and phosphoenolpyruvate: step 4/7.</text>
</comment>
<dbReference type="RefSeq" id="WP_041903454.1">
    <property type="nucleotide sequence ID" value="NZ_JXLT01000038.1"/>
</dbReference>
<evidence type="ECO:0000256" key="7">
    <source>
        <dbReference type="HAMAP-Rule" id="MF_00222"/>
    </source>
</evidence>
<gene>
    <name evidence="7" type="primary">aroE</name>
    <name evidence="9" type="ORF">B4167_3651</name>
</gene>
<dbReference type="InterPro" id="IPR046346">
    <property type="entry name" value="Aminoacid_DH-like_N_sf"/>
</dbReference>
<name>A0ABD4A3T3_9BACI</name>
<dbReference type="GO" id="GO:0004764">
    <property type="term" value="F:shikimate 3-dehydrogenase (NADP+) activity"/>
    <property type="evidence" value="ECO:0007669"/>
    <property type="project" value="UniProtKB-UniRule"/>
</dbReference>
<feature type="binding site" evidence="7">
    <location>
        <position position="61"/>
    </location>
    <ligand>
        <name>shikimate</name>
        <dbReference type="ChEBI" id="CHEBI:36208"/>
    </ligand>
</feature>
<feature type="binding site" evidence="7">
    <location>
        <begin position="125"/>
        <end position="129"/>
    </location>
    <ligand>
        <name>NADP(+)</name>
        <dbReference type="ChEBI" id="CHEBI:58349"/>
    </ligand>
</feature>
<feature type="binding site" evidence="7">
    <location>
        <position position="77"/>
    </location>
    <ligand>
        <name>NADP(+)</name>
        <dbReference type="ChEBI" id="CHEBI:58349"/>
    </ligand>
</feature>
<comment type="function">
    <text evidence="7">Involved in the biosynthesis of the chorismate, which leads to the biosynthesis of aromatic amino acids. Catalyzes the reversible NADPH linked reduction of 3-dehydroshikimate (DHSA) to yield shikimate (SA).</text>
</comment>
<evidence type="ECO:0000313" key="9">
    <source>
        <dbReference type="EMBL" id="KIO71522.1"/>
    </source>
</evidence>
<dbReference type="NCBIfam" id="TIGR00507">
    <property type="entry name" value="aroE"/>
    <property type="match status" value="1"/>
</dbReference>
<feature type="binding site" evidence="7">
    <location>
        <position position="209"/>
    </location>
    <ligand>
        <name>NADP(+)</name>
        <dbReference type="ChEBI" id="CHEBI:58349"/>
    </ligand>
</feature>
<keyword evidence="4 7" id="KW-0521">NADP</keyword>
<accession>A0ABD4A3T3</accession>
<feature type="active site" description="Proton acceptor" evidence="7">
    <location>
        <position position="65"/>
    </location>
</feature>
<evidence type="ECO:0000256" key="5">
    <source>
        <dbReference type="ARBA" id="ARBA00023002"/>
    </source>
</evidence>
<dbReference type="Pfam" id="PF08501">
    <property type="entry name" value="Shikimate_dh_N"/>
    <property type="match status" value="1"/>
</dbReference>
<comment type="caution">
    <text evidence="7">Lacks conserved residue(s) required for the propagation of feature annotation.</text>
</comment>
<dbReference type="PANTHER" id="PTHR21089:SF1">
    <property type="entry name" value="BIFUNCTIONAL 3-DEHYDROQUINATE DEHYDRATASE_SHIKIMATE DEHYDROGENASE, CHLOROPLASTIC"/>
    <property type="match status" value="1"/>
</dbReference>
<evidence type="ECO:0000256" key="4">
    <source>
        <dbReference type="ARBA" id="ARBA00022857"/>
    </source>
</evidence>
<dbReference type="EC" id="1.1.1.25" evidence="2 7"/>
<organism evidence="9 10">
    <name type="scientific">Caldibacillus thermoamylovorans</name>
    <dbReference type="NCBI Taxonomy" id="35841"/>
    <lineage>
        <taxon>Bacteria</taxon>
        <taxon>Bacillati</taxon>
        <taxon>Bacillota</taxon>
        <taxon>Bacilli</taxon>
        <taxon>Bacillales</taxon>
        <taxon>Bacillaceae</taxon>
        <taxon>Caldibacillus</taxon>
    </lineage>
</organism>
<dbReference type="GO" id="GO:0008652">
    <property type="term" value="P:amino acid biosynthetic process"/>
    <property type="evidence" value="ECO:0007669"/>
    <property type="project" value="UniProtKB-KW"/>
</dbReference>
<dbReference type="InterPro" id="IPR022893">
    <property type="entry name" value="Shikimate_DH_fam"/>
</dbReference>
<dbReference type="SUPFAM" id="SSF53223">
    <property type="entry name" value="Aminoacid dehydrogenase-like, N-terminal domain"/>
    <property type="match status" value="1"/>
</dbReference>
<feature type="binding site" evidence="7">
    <location>
        <position position="86"/>
    </location>
    <ligand>
        <name>shikimate</name>
        <dbReference type="ChEBI" id="CHEBI:36208"/>
    </ligand>
</feature>
<dbReference type="PANTHER" id="PTHR21089">
    <property type="entry name" value="SHIKIMATE DEHYDROGENASE"/>
    <property type="match status" value="1"/>
</dbReference>
<feature type="domain" description="Shikimate dehydrogenase substrate binding N-terminal" evidence="8">
    <location>
        <begin position="6"/>
        <end position="88"/>
    </location>
</feature>
<dbReference type="InterPro" id="IPR036291">
    <property type="entry name" value="NAD(P)-bd_dom_sf"/>
</dbReference>
<evidence type="ECO:0000256" key="3">
    <source>
        <dbReference type="ARBA" id="ARBA00022605"/>
    </source>
</evidence>
<evidence type="ECO:0000256" key="2">
    <source>
        <dbReference type="ARBA" id="ARBA00012962"/>
    </source>
</evidence>
<sequence>MEFYGLLGEKLDHSISPEIHEKIFSLLKIRAAYKKFEVKKEDLQKFVDGLKVLGIKGANVTIPYKQTIIPYLDGLSEEAKKLNSINTILLKDGKLYGYNTDYFGFGTILQCNHIEVENKVCMVLGYGGAAKAVVQYLLDHGVKKLYIVSRRTCKDVYDDLRVHFMTYDEIATVKGDVLINTTSVGMYPNVDVSPVAEDIIINFATLIDIIYNPRVTKFLEIGRRLDKKICGGLEMLVGQAIKAEEIWQEREISHEILTKVMDDFDKKFQ</sequence>
<feature type="binding site" evidence="7">
    <location>
        <position position="232"/>
    </location>
    <ligand>
        <name>NADP(+)</name>
        <dbReference type="ChEBI" id="CHEBI:58349"/>
    </ligand>
</feature>
<dbReference type="AlphaFoldDB" id="A0ABD4A3T3"/>
<evidence type="ECO:0000256" key="1">
    <source>
        <dbReference type="ARBA" id="ARBA00004871"/>
    </source>
</evidence>
<proteinExistence type="inferred from homology"/>
<dbReference type="EMBL" id="JXLU01000126">
    <property type="protein sequence ID" value="KIO71522.1"/>
    <property type="molecule type" value="Genomic_DNA"/>
</dbReference>
<dbReference type="SUPFAM" id="SSF51735">
    <property type="entry name" value="NAD(P)-binding Rossmann-fold domains"/>
    <property type="match status" value="1"/>
</dbReference>
<comment type="catalytic activity">
    <reaction evidence="7">
        <text>shikimate + NADP(+) = 3-dehydroshikimate + NADPH + H(+)</text>
        <dbReference type="Rhea" id="RHEA:17737"/>
        <dbReference type="ChEBI" id="CHEBI:15378"/>
        <dbReference type="ChEBI" id="CHEBI:16630"/>
        <dbReference type="ChEBI" id="CHEBI:36208"/>
        <dbReference type="ChEBI" id="CHEBI:57783"/>
        <dbReference type="ChEBI" id="CHEBI:58349"/>
        <dbReference type="EC" id="1.1.1.25"/>
    </reaction>
</comment>
<protein>
    <recommendedName>
        <fullName evidence="2 7">Shikimate dehydrogenase (NADP(+))</fullName>
        <shortName evidence="7">SDH</shortName>
        <ecNumber evidence="2 7">1.1.1.25</ecNumber>
    </recommendedName>
</protein>
<feature type="binding site" evidence="7">
    <location>
        <begin position="14"/>
        <end position="16"/>
    </location>
    <ligand>
        <name>shikimate</name>
        <dbReference type="ChEBI" id="CHEBI:36208"/>
    </ligand>
</feature>
<dbReference type="CDD" id="cd01065">
    <property type="entry name" value="NAD_bind_Shikimate_DH"/>
    <property type="match status" value="1"/>
</dbReference>
<comment type="similarity">
    <text evidence="7">Belongs to the shikimate dehydrogenase family.</text>
</comment>
<dbReference type="Gene3D" id="3.40.50.720">
    <property type="entry name" value="NAD(P)-binding Rossmann-like Domain"/>
    <property type="match status" value="1"/>
</dbReference>
<reference evidence="9 10" key="1">
    <citation type="submission" date="2015-01" db="EMBL/GenBank/DDBJ databases">
        <title>Draft Genome Sequences of Four Bacillus thermoamylovorans Strains, Isolated From Food Products.</title>
        <authorList>
            <person name="Krawcyk A.O."/>
            <person name="Berendsen E.M."/>
            <person name="Eijlander R.T."/>
            <person name="de Jong A."/>
            <person name="Wells-Bennik M."/>
            <person name="Kuipers O.P."/>
        </authorList>
    </citation>
    <scope>NUCLEOTIDE SEQUENCE [LARGE SCALE GENOMIC DNA]</scope>
    <source>
        <strain evidence="9 10">B4167</strain>
    </source>
</reference>
<dbReference type="HAMAP" id="MF_00222">
    <property type="entry name" value="Shikimate_DH_AroE"/>
    <property type="match status" value="1"/>
</dbReference>
<dbReference type="InterPro" id="IPR013708">
    <property type="entry name" value="Shikimate_DH-bd_N"/>
</dbReference>
<comment type="subunit">
    <text evidence="7">Homodimer.</text>
</comment>
<evidence type="ECO:0000259" key="8">
    <source>
        <dbReference type="Pfam" id="PF08501"/>
    </source>
</evidence>
<feature type="binding site" evidence="7">
    <location>
        <position position="239"/>
    </location>
    <ligand>
        <name>shikimate</name>
        <dbReference type="ChEBI" id="CHEBI:36208"/>
    </ligand>
</feature>
<evidence type="ECO:0000256" key="6">
    <source>
        <dbReference type="ARBA" id="ARBA00023141"/>
    </source>
</evidence>